<evidence type="ECO:0000313" key="2">
    <source>
        <dbReference type="EMBL" id="OQJ61422.1"/>
    </source>
</evidence>
<gene>
    <name evidence="2" type="ORF">B5P24_15505</name>
</gene>
<feature type="transmembrane region" description="Helical" evidence="1">
    <location>
        <begin position="29"/>
        <end position="45"/>
    </location>
</feature>
<proteinExistence type="predicted"/>
<sequence>MIGTAILAFSVQGFILASAIREQNATLGIIWAVVIVMFIGLFMFERSRERTRRGREALGKN</sequence>
<comment type="caution">
    <text evidence="2">The sequence shown here is derived from an EMBL/GenBank/DDBJ whole genome shotgun (WGS) entry which is preliminary data.</text>
</comment>
<protein>
    <submittedName>
        <fullName evidence="2">Uncharacterized protein</fullName>
    </submittedName>
</protein>
<keyword evidence="1" id="KW-0812">Transmembrane</keyword>
<evidence type="ECO:0000256" key="1">
    <source>
        <dbReference type="SAM" id="Phobius"/>
    </source>
</evidence>
<keyword evidence="3" id="KW-1185">Reference proteome</keyword>
<dbReference type="EMBL" id="MZMQ01000002">
    <property type="protein sequence ID" value="OQJ61422.1"/>
    <property type="molecule type" value="Genomic_DNA"/>
</dbReference>
<evidence type="ECO:0000313" key="3">
    <source>
        <dbReference type="Proteomes" id="UP000215316"/>
    </source>
</evidence>
<accession>A0A225CI46</accession>
<reference evidence="2" key="1">
    <citation type="submission" date="2017-08" db="EMBL/GenBank/DDBJ databases">
        <title>Genomes of multiple Clavibacter strains from different subspecies.</title>
        <authorList>
            <person name="Yuan X.-K."/>
            <person name="Li X.-S."/>
            <person name="Nie J."/>
            <person name="De Boer S.H."/>
        </authorList>
    </citation>
    <scope>NUCLEOTIDE SEQUENCE [LARGE SCALE GENOMIC DNA]</scope>
    <source>
        <strain evidence="2">ATCC 33566</strain>
    </source>
</reference>
<dbReference type="AlphaFoldDB" id="A0A225CI46"/>
<keyword evidence="1" id="KW-0472">Membrane</keyword>
<name>A0A225CI46_9MICO</name>
<keyword evidence="1" id="KW-1133">Transmembrane helix</keyword>
<organism evidence="2 3">
    <name type="scientific">Clavibacter tessellarius</name>
    <dbReference type="NCBI Taxonomy" id="31965"/>
    <lineage>
        <taxon>Bacteria</taxon>
        <taxon>Bacillati</taxon>
        <taxon>Actinomycetota</taxon>
        <taxon>Actinomycetes</taxon>
        <taxon>Micrococcales</taxon>
        <taxon>Microbacteriaceae</taxon>
        <taxon>Clavibacter</taxon>
    </lineage>
</organism>
<dbReference type="Proteomes" id="UP000215316">
    <property type="component" value="Unassembled WGS sequence"/>
</dbReference>